<dbReference type="CDD" id="cd01949">
    <property type="entry name" value="GGDEF"/>
    <property type="match status" value="1"/>
</dbReference>
<keyword evidence="5" id="KW-1185">Reference proteome</keyword>
<organism evidence="4 5">
    <name type="scientific">Cellulomonas marina</name>
    <dbReference type="NCBI Taxonomy" id="988821"/>
    <lineage>
        <taxon>Bacteria</taxon>
        <taxon>Bacillati</taxon>
        <taxon>Actinomycetota</taxon>
        <taxon>Actinomycetes</taxon>
        <taxon>Micrococcales</taxon>
        <taxon>Cellulomonadaceae</taxon>
        <taxon>Cellulomonas</taxon>
    </lineage>
</organism>
<feature type="compositionally biased region" description="Acidic residues" evidence="1">
    <location>
        <begin position="368"/>
        <end position="382"/>
    </location>
</feature>
<dbReference type="GO" id="GO:0005886">
    <property type="term" value="C:plasma membrane"/>
    <property type="evidence" value="ECO:0007669"/>
    <property type="project" value="TreeGrafter"/>
</dbReference>
<evidence type="ECO:0000259" key="3">
    <source>
        <dbReference type="PROSITE" id="PS50887"/>
    </source>
</evidence>
<reference evidence="4 5" key="1">
    <citation type="submission" date="2016-10" db="EMBL/GenBank/DDBJ databases">
        <authorList>
            <person name="de Groot N.N."/>
        </authorList>
    </citation>
    <scope>NUCLEOTIDE SEQUENCE [LARGE SCALE GENOMIC DNA]</scope>
    <source>
        <strain evidence="4 5">CGMCC 4.6945</strain>
    </source>
</reference>
<proteinExistence type="predicted"/>
<dbReference type="InterPro" id="IPR000160">
    <property type="entry name" value="GGDEF_dom"/>
</dbReference>
<keyword evidence="2" id="KW-0472">Membrane</keyword>
<dbReference type="OrthoDB" id="23692at2"/>
<evidence type="ECO:0000313" key="4">
    <source>
        <dbReference type="EMBL" id="SFB11378.1"/>
    </source>
</evidence>
<gene>
    <name evidence="4" type="ORF">SAMN05421867_10785</name>
</gene>
<dbReference type="SUPFAM" id="SSF55073">
    <property type="entry name" value="Nucleotide cyclase"/>
    <property type="match status" value="1"/>
</dbReference>
<keyword evidence="2" id="KW-1133">Transmembrane helix</keyword>
<dbReference type="RefSeq" id="WP_090032598.1">
    <property type="nucleotide sequence ID" value="NZ_BONM01000008.1"/>
</dbReference>
<dbReference type="Gene3D" id="3.30.70.270">
    <property type="match status" value="1"/>
</dbReference>
<dbReference type="PANTHER" id="PTHR45138:SF9">
    <property type="entry name" value="DIGUANYLATE CYCLASE DGCM-RELATED"/>
    <property type="match status" value="1"/>
</dbReference>
<feature type="region of interest" description="Disordered" evidence="1">
    <location>
        <begin position="353"/>
        <end position="382"/>
    </location>
</feature>
<dbReference type="NCBIfam" id="TIGR00254">
    <property type="entry name" value="GGDEF"/>
    <property type="match status" value="1"/>
</dbReference>
<dbReference type="GO" id="GO:0052621">
    <property type="term" value="F:diguanylate cyclase activity"/>
    <property type="evidence" value="ECO:0007669"/>
    <property type="project" value="TreeGrafter"/>
</dbReference>
<dbReference type="AlphaFoldDB" id="A0A1I0YG89"/>
<feature type="domain" description="GGDEF" evidence="3">
    <location>
        <begin position="224"/>
        <end position="365"/>
    </location>
</feature>
<protein>
    <submittedName>
        <fullName evidence="4">Diguanylate cyclase (GGDEF) domain-containing protein</fullName>
    </submittedName>
</protein>
<feature type="transmembrane region" description="Helical" evidence="2">
    <location>
        <begin position="153"/>
        <end position="171"/>
    </location>
</feature>
<feature type="compositionally biased region" description="Gly residues" evidence="1">
    <location>
        <begin position="305"/>
        <end position="316"/>
    </location>
</feature>
<dbReference type="SMART" id="SM00267">
    <property type="entry name" value="GGDEF"/>
    <property type="match status" value="1"/>
</dbReference>
<dbReference type="GO" id="GO:0043709">
    <property type="term" value="P:cell adhesion involved in single-species biofilm formation"/>
    <property type="evidence" value="ECO:0007669"/>
    <property type="project" value="TreeGrafter"/>
</dbReference>
<dbReference type="InterPro" id="IPR050469">
    <property type="entry name" value="Diguanylate_Cyclase"/>
</dbReference>
<feature type="transmembrane region" description="Helical" evidence="2">
    <location>
        <begin position="124"/>
        <end position="147"/>
    </location>
</feature>
<dbReference type="PANTHER" id="PTHR45138">
    <property type="entry name" value="REGULATORY COMPONENTS OF SENSORY TRANSDUCTION SYSTEM"/>
    <property type="match status" value="1"/>
</dbReference>
<accession>A0A1I0YG89</accession>
<feature type="transmembrane region" description="Helical" evidence="2">
    <location>
        <begin position="77"/>
        <end position="98"/>
    </location>
</feature>
<dbReference type="InterPro" id="IPR029787">
    <property type="entry name" value="Nucleotide_cyclase"/>
</dbReference>
<dbReference type="Proteomes" id="UP000199012">
    <property type="component" value="Unassembled WGS sequence"/>
</dbReference>
<evidence type="ECO:0000256" key="2">
    <source>
        <dbReference type="SAM" id="Phobius"/>
    </source>
</evidence>
<dbReference type="EMBL" id="FOKA01000007">
    <property type="protein sequence ID" value="SFB11378.1"/>
    <property type="molecule type" value="Genomic_DNA"/>
</dbReference>
<dbReference type="GO" id="GO:1902201">
    <property type="term" value="P:negative regulation of bacterial-type flagellum-dependent cell motility"/>
    <property type="evidence" value="ECO:0007669"/>
    <property type="project" value="TreeGrafter"/>
</dbReference>
<dbReference type="PROSITE" id="PS50887">
    <property type="entry name" value="GGDEF"/>
    <property type="match status" value="1"/>
</dbReference>
<dbReference type="InterPro" id="IPR043128">
    <property type="entry name" value="Rev_trsase/Diguanyl_cyclase"/>
</dbReference>
<dbReference type="STRING" id="988821.SAMN05421867_10785"/>
<sequence length="382" mass="39541">MRAVLTALEPRDRLSAARAWWVVVLFGGAATLAWELLAQLQDRPGATAASALSAVAVVAVYVLVAVAQRWWTDRVPVLVWPAVAVLAPVVTVLVAVSVDDPSAAGQLGLVYAVVYGASQFRRGFAWGITVFAVLCDAVIVLTLLPVGDALRDLLLAATTLPVITAVLMTAGRERERLIDEQRRLIASLDELASTDDLTGLLTRRSLSAAAEAALVTGRPGDVRPHVGLVLLDVDGFKQVNDVHGHPAGDAALVELAAALRAVAGPSDVLARIGGDELAVLVRGTGPTVDERARALHTAARSSGAGTAGAGTAGAGTAGSPLRLTVSVGYAVARPGWSFDDLYAAADRALYAAKGSGRDRVAAARPEPDPDPEPQPDPEPDLV</sequence>
<dbReference type="Pfam" id="PF00990">
    <property type="entry name" value="GGDEF"/>
    <property type="match status" value="1"/>
</dbReference>
<feature type="transmembrane region" description="Helical" evidence="2">
    <location>
        <begin position="49"/>
        <end position="71"/>
    </location>
</feature>
<keyword evidence="2" id="KW-0812">Transmembrane</keyword>
<feature type="region of interest" description="Disordered" evidence="1">
    <location>
        <begin position="297"/>
        <end position="317"/>
    </location>
</feature>
<feature type="transmembrane region" description="Helical" evidence="2">
    <location>
        <begin position="20"/>
        <end position="37"/>
    </location>
</feature>
<feature type="compositionally biased region" description="Basic and acidic residues" evidence="1">
    <location>
        <begin position="355"/>
        <end position="367"/>
    </location>
</feature>
<evidence type="ECO:0000313" key="5">
    <source>
        <dbReference type="Proteomes" id="UP000199012"/>
    </source>
</evidence>
<evidence type="ECO:0000256" key="1">
    <source>
        <dbReference type="SAM" id="MobiDB-lite"/>
    </source>
</evidence>
<name>A0A1I0YG89_9CELL</name>